<dbReference type="InterPro" id="IPR004805">
    <property type="entry name" value="DnaE2/DnaE/PolC"/>
</dbReference>
<dbReference type="InterPro" id="IPR041931">
    <property type="entry name" value="DNA_pol3_alpha_thumb_dom"/>
</dbReference>
<comment type="function">
    <text evidence="9">DNA polymerase III is a complex, multichain enzyme responsible for most of the replicative synthesis in bacteria. This DNA polymerase also exhibits 3' to 5' exonuclease activity. The alpha chain is the DNA polymerase.</text>
</comment>
<reference evidence="12 13" key="1">
    <citation type="submission" date="2017-06" db="EMBL/GenBank/DDBJ databases">
        <authorList>
            <consortium name="Pathogen Informatics"/>
        </authorList>
    </citation>
    <scope>NUCLEOTIDE SEQUENCE [LARGE SCALE GENOMIC DNA]</scope>
    <source>
        <strain evidence="12 13">NCTC10570</strain>
    </source>
</reference>
<comment type="subcellular location">
    <subcellularLocation>
        <location evidence="1">Cytoplasm</location>
    </subcellularLocation>
</comment>
<dbReference type="InterPro" id="IPR004365">
    <property type="entry name" value="NA-bd_OB_tRNA"/>
</dbReference>
<dbReference type="Pfam" id="PF17657">
    <property type="entry name" value="DNA_pol3_finger"/>
    <property type="match status" value="1"/>
</dbReference>
<evidence type="ECO:0000256" key="2">
    <source>
        <dbReference type="ARBA" id="ARBA00009496"/>
    </source>
</evidence>
<evidence type="ECO:0000313" key="13">
    <source>
        <dbReference type="Proteomes" id="UP000215383"/>
    </source>
</evidence>
<dbReference type="InterPro" id="IPR040982">
    <property type="entry name" value="DNA_pol3_finger"/>
</dbReference>
<keyword evidence="13" id="KW-1185">Reference proteome</keyword>
<dbReference type="EMBL" id="LT906446">
    <property type="protein sequence ID" value="SNU97985.1"/>
    <property type="molecule type" value="Genomic_DNA"/>
</dbReference>
<dbReference type="Pfam" id="PF07733">
    <property type="entry name" value="DNA_pol3_alpha"/>
    <property type="match status" value="1"/>
</dbReference>
<dbReference type="InterPro" id="IPR011708">
    <property type="entry name" value="DNA_pol3_alpha_NTPase_dom"/>
</dbReference>
<comment type="catalytic activity">
    <reaction evidence="10">
        <text>DNA(n) + a 2'-deoxyribonucleoside 5'-triphosphate = DNA(n+1) + diphosphate</text>
        <dbReference type="Rhea" id="RHEA:22508"/>
        <dbReference type="Rhea" id="RHEA-COMP:17339"/>
        <dbReference type="Rhea" id="RHEA-COMP:17340"/>
        <dbReference type="ChEBI" id="CHEBI:33019"/>
        <dbReference type="ChEBI" id="CHEBI:61560"/>
        <dbReference type="ChEBI" id="CHEBI:173112"/>
        <dbReference type="EC" id="2.7.7.7"/>
    </reaction>
</comment>
<accession>A0A239TK74</accession>
<evidence type="ECO:0000256" key="10">
    <source>
        <dbReference type="ARBA" id="ARBA00049244"/>
    </source>
</evidence>
<dbReference type="InterPro" id="IPR003141">
    <property type="entry name" value="Pol/His_phosphatase_N"/>
</dbReference>
<keyword evidence="5 12" id="KW-0808">Transferase</keyword>
<comment type="similarity">
    <text evidence="2">Belongs to the DNA polymerase type-C family. DnaE subfamily.</text>
</comment>
<keyword evidence="7" id="KW-0235">DNA replication</keyword>
<evidence type="ECO:0000256" key="6">
    <source>
        <dbReference type="ARBA" id="ARBA00022695"/>
    </source>
</evidence>
<sequence>MGSLENLDIMDIDNKDVVDFVHLHVHTEYSLLDGASRVKKLVSYAKELGMKSLAITDHGTMYGTIAFYKEAKKQGIKPIIGCEVYLAPKSRFDNFEVEHTRYYHLILLAENNEGYQNLIKLVSLANIEGMYYKPRIDKELLRQYHKGIICLSSCIAGEIPQAIIRDNMERAEKLVQEYADIFGKDNFFLEIQNHQIPEEAKSNAGLIKLAQKYGIKLVATNDIHYIKREDSTFHDVLLCIQTGRTLDDKERMKFNNDDFYLKSGKEMLDLFKDVPQAITNTLEIAERCNVEFEFGHLHLPNFPLPEGMTDEQYLRKLCKEKISNRYDNITEEIKKRLEYELSIIHRMGYDSYFLIVWDFINFARSQNIAVGPGRGSAAGSIVAYILGITDIDPLKYNLLFERFLNPERVTMPDIDIDFCYIRRDEVIEYVKRRYGDDHVAQIITFGTMAAKGAIRDVGRVMNIPYGEVDKIAKLVPQELGITLDKALQESSELRQIYQENLQVRQLIDYARDIEGMPRHSSTHAAGVVISKEPVTDYVPIQISEGTFVTQYDKDCVEELGLLKMDFLGLRTLTVIADTLENIKNNRGITVDLDKIPLEDEKTANMLCRGETGAVFQMESAGMTTLVKDLQPHNFADLIPVMALYRPGPLGSGMVTDFINGRHGRKKVTYMHPALEPILKETFGVILYQEQVMQIVQVLAGFTLGQADILRRAMGKKKHDVLMSQKENFLKGTKENGIDEKLAETIFDLLLNFADYGFNKSHSAAYALVSWRTAYLKAHYPQEFMAAILTSLMTSTKIGEYIELCKHMGIQVLPPDINASRDSFTVDKNSIRFGMAAVKSVGENALKTIVKIRETDGPFKSLEDFCARVSSRCINKRSLENLIKCGAFDSLGYNRAQYLAILDQAMDLGMRHQKDLASGQMDLFGDFSEEENFIDKIDVPKIDEFPKMELLNMEKEITGFYITGHPLEEYREKIEHLYKIDQLSGLKENKFVSFAGIIRKAKRVTTKKGDMMCFLEVEDFAGVIEATVFPKSFYENINNLIPDMPVVVRGRINHIDDETKIIVDKVISMEEYVPEYCIILKPEQETQKNFLMLKETLHEYAGNCPVYMYFLSTKKMIKGNCEFWINGTDKAFKELQKLLGKNAVKQR</sequence>
<dbReference type="GO" id="GO:0005737">
    <property type="term" value="C:cytoplasm"/>
    <property type="evidence" value="ECO:0007669"/>
    <property type="project" value="UniProtKB-SubCell"/>
</dbReference>
<dbReference type="Pfam" id="PF01336">
    <property type="entry name" value="tRNA_anti-codon"/>
    <property type="match status" value="1"/>
</dbReference>
<dbReference type="PANTHER" id="PTHR32294">
    <property type="entry name" value="DNA POLYMERASE III SUBUNIT ALPHA"/>
    <property type="match status" value="1"/>
</dbReference>
<evidence type="ECO:0000313" key="12">
    <source>
        <dbReference type="EMBL" id="SNU97985.1"/>
    </source>
</evidence>
<evidence type="ECO:0000256" key="7">
    <source>
        <dbReference type="ARBA" id="ARBA00022705"/>
    </source>
</evidence>
<dbReference type="NCBIfam" id="NF005298">
    <property type="entry name" value="PRK06826.1"/>
    <property type="match status" value="1"/>
</dbReference>
<dbReference type="GO" id="GO:0003887">
    <property type="term" value="F:DNA-directed DNA polymerase activity"/>
    <property type="evidence" value="ECO:0007669"/>
    <property type="project" value="UniProtKB-KW"/>
</dbReference>
<dbReference type="EC" id="2.7.7.7" evidence="3"/>
<dbReference type="Gene3D" id="1.10.150.870">
    <property type="match status" value="1"/>
</dbReference>
<dbReference type="SMART" id="SM00481">
    <property type="entry name" value="POLIIIAc"/>
    <property type="match status" value="1"/>
</dbReference>
<evidence type="ECO:0000256" key="3">
    <source>
        <dbReference type="ARBA" id="ARBA00012417"/>
    </source>
</evidence>
<keyword evidence="8" id="KW-0239">DNA-directed DNA polymerase</keyword>
<dbReference type="InterPro" id="IPR016195">
    <property type="entry name" value="Pol/histidinol_Pase-like"/>
</dbReference>
<dbReference type="Gene3D" id="3.20.20.140">
    <property type="entry name" value="Metal-dependent hydrolases"/>
    <property type="match status" value="1"/>
</dbReference>
<organism evidence="12 13">
    <name type="scientific">Megamonas hypermegale</name>
    <dbReference type="NCBI Taxonomy" id="158847"/>
    <lineage>
        <taxon>Bacteria</taxon>
        <taxon>Bacillati</taxon>
        <taxon>Bacillota</taxon>
        <taxon>Negativicutes</taxon>
        <taxon>Selenomonadales</taxon>
        <taxon>Selenomonadaceae</taxon>
        <taxon>Megamonas</taxon>
    </lineage>
</organism>
<keyword evidence="6 12" id="KW-0548">Nucleotidyltransferase</keyword>
<dbReference type="GO" id="GO:0006260">
    <property type="term" value="P:DNA replication"/>
    <property type="evidence" value="ECO:0007669"/>
    <property type="project" value="UniProtKB-KW"/>
</dbReference>
<dbReference type="CDD" id="cd12113">
    <property type="entry name" value="PHP_PolIIIA_DnaE3"/>
    <property type="match status" value="1"/>
</dbReference>
<dbReference type="GO" id="GO:0003676">
    <property type="term" value="F:nucleic acid binding"/>
    <property type="evidence" value="ECO:0007669"/>
    <property type="project" value="InterPro"/>
</dbReference>
<dbReference type="NCBIfam" id="TIGR00594">
    <property type="entry name" value="polc"/>
    <property type="match status" value="1"/>
</dbReference>
<evidence type="ECO:0000256" key="8">
    <source>
        <dbReference type="ARBA" id="ARBA00022932"/>
    </source>
</evidence>
<evidence type="ECO:0000259" key="11">
    <source>
        <dbReference type="SMART" id="SM00481"/>
    </source>
</evidence>
<gene>
    <name evidence="12" type="primary">dnaE</name>
    <name evidence="12" type="ORF">SAMEA4364220_00851</name>
</gene>
<dbReference type="NCBIfam" id="NF004226">
    <property type="entry name" value="PRK05673.1"/>
    <property type="match status" value="1"/>
</dbReference>
<evidence type="ECO:0000256" key="5">
    <source>
        <dbReference type="ARBA" id="ARBA00022679"/>
    </source>
</evidence>
<dbReference type="RefSeq" id="WP_422730537.1">
    <property type="nucleotide sequence ID" value="NZ_LT906446.1"/>
</dbReference>
<dbReference type="InterPro" id="IPR029460">
    <property type="entry name" value="DNAPol_HHH"/>
</dbReference>
<evidence type="ECO:0000256" key="1">
    <source>
        <dbReference type="ARBA" id="ARBA00004496"/>
    </source>
</evidence>
<dbReference type="InterPro" id="IPR004013">
    <property type="entry name" value="PHP_dom"/>
</dbReference>
<dbReference type="GeneID" id="78506871"/>
<dbReference type="Proteomes" id="UP000215383">
    <property type="component" value="Chromosome 1"/>
</dbReference>
<dbReference type="Pfam" id="PF14579">
    <property type="entry name" value="HHH_6"/>
    <property type="match status" value="1"/>
</dbReference>
<evidence type="ECO:0000256" key="4">
    <source>
        <dbReference type="ARBA" id="ARBA00019114"/>
    </source>
</evidence>
<dbReference type="Gene3D" id="1.10.10.1600">
    <property type="entry name" value="Bacterial DNA polymerase III alpha subunit, thumb domain"/>
    <property type="match status" value="1"/>
</dbReference>
<dbReference type="CDD" id="cd04485">
    <property type="entry name" value="DnaE_OBF"/>
    <property type="match status" value="1"/>
</dbReference>
<dbReference type="Pfam" id="PF02811">
    <property type="entry name" value="PHP"/>
    <property type="match status" value="1"/>
</dbReference>
<feature type="domain" description="Polymerase/histidinol phosphatase N-terminal" evidence="11">
    <location>
        <begin position="21"/>
        <end position="88"/>
    </location>
</feature>
<evidence type="ECO:0000256" key="9">
    <source>
        <dbReference type="ARBA" id="ARBA00025611"/>
    </source>
</evidence>
<dbReference type="GO" id="GO:0008408">
    <property type="term" value="F:3'-5' exonuclease activity"/>
    <property type="evidence" value="ECO:0007669"/>
    <property type="project" value="InterPro"/>
</dbReference>
<dbReference type="AlphaFoldDB" id="A0A239TK74"/>
<name>A0A239TK74_9FIRM</name>
<proteinExistence type="inferred from homology"/>
<dbReference type="SUPFAM" id="SSF89550">
    <property type="entry name" value="PHP domain-like"/>
    <property type="match status" value="1"/>
</dbReference>
<protein>
    <recommendedName>
        <fullName evidence="4">DNA polymerase III subunit alpha</fullName>
        <ecNumber evidence="3">2.7.7.7</ecNumber>
    </recommendedName>
</protein>
<dbReference type="eggNOG" id="COG0587">
    <property type="taxonomic scope" value="Bacteria"/>
</dbReference>
<dbReference type="PANTHER" id="PTHR32294:SF0">
    <property type="entry name" value="DNA POLYMERASE III SUBUNIT ALPHA"/>
    <property type="match status" value="1"/>
</dbReference>